<dbReference type="PANTHER" id="PTHR43829">
    <property type="entry name" value="AQUAPORIN OR AQUAGLYCEROPORIN RELATED"/>
    <property type="match status" value="1"/>
</dbReference>
<reference evidence="3" key="1">
    <citation type="journal article" date="2021" name="Genes Genomics">
        <title>Comparative genomic analysis of Mycoplasma anatis strains.</title>
        <authorList>
            <person name="Zhou Q."/>
            <person name="Mai K."/>
            <person name="Yang D."/>
            <person name="Liu J."/>
            <person name="Yan Z."/>
            <person name="Luo C."/>
            <person name="Tan Y."/>
            <person name="Cao S."/>
            <person name="Zhou Q."/>
            <person name="Chen L."/>
            <person name="Chen F."/>
        </authorList>
    </citation>
    <scope>NUCLEOTIDE SEQUENCE</scope>
    <source>
        <strain evidence="3">DP07</strain>
    </source>
</reference>
<name>A0A9Q3QE59_9BACT</name>
<proteinExistence type="predicted"/>
<dbReference type="InterPro" id="IPR000425">
    <property type="entry name" value="MIP"/>
</dbReference>
<keyword evidence="1" id="KW-0813">Transport</keyword>
<feature type="transmembrane region" description="Helical" evidence="2">
    <location>
        <begin position="230"/>
        <end position="252"/>
    </location>
</feature>
<dbReference type="EMBL" id="JABZFG010000002">
    <property type="protein sequence ID" value="MBW0602475.1"/>
    <property type="molecule type" value="Genomic_DNA"/>
</dbReference>
<organism evidence="3 4">
    <name type="scientific">Mycoplasmopsis anatis</name>
    <dbReference type="NCBI Taxonomy" id="171279"/>
    <lineage>
        <taxon>Bacteria</taxon>
        <taxon>Bacillati</taxon>
        <taxon>Mycoplasmatota</taxon>
        <taxon>Mycoplasmoidales</taxon>
        <taxon>Metamycoplasmataceae</taxon>
        <taxon>Mycoplasmopsis</taxon>
    </lineage>
</organism>
<sequence length="256" mass="27054">MAIAFLSELIGTMVLIILGNGVCASANFKNMFAHKTSNWVLITFGWAIAVFGGIVAAYLFQGAVAHLNPAVTVWSFFDKLLSNTLTGTEAGKHGLYVLGQIVGAFLGQVILNVINWNHIKENELGLLKGSSCTGASHPNKYAHNMMYEFVGTAVLIGLIAAGSKYAGFSQVGAMAVPFVVLGIGMSLGSATGYAINPVRDLVPRFVYFLTVKLMFKDAKDAPSADFKYGLLVPGLSPLLAGAFVSIVVFGLLKIAA</sequence>
<keyword evidence="2" id="KW-1133">Transmembrane helix</keyword>
<comment type="caution">
    <text evidence="3">The sequence shown here is derived from an EMBL/GenBank/DDBJ whole genome shotgun (WGS) entry which is preliminary data.</text>
</comment>
<evidence type="ECO:0000256" key="1">
    <source>
        <dbReference type="ARBA" id="ARBA00022448"/>
    </source>
</evidence>
<evidence type="ECO:0000313" key="4">
    <source>
        <dbReference type="Proteomes" id="UP000746160"/>
    </source>
</evidence>
<protein>
    <submittedName>
        <fullName evidence="3">Aquaporin family protein</fullName>
    </submittedName>
</protein>
<dbReference type="Proteomes" id="UP000746160">
    <property type="component" value="Unassembled WGS sequence"/>
</dbReference>
<dbReference type="InterPro" id="IPR050363">
    <property type="entry name" value="MIP/Aquaporin"/>
</dbReference>
<gene>
    <name evidence="3" type="ORF">MADP07_00196</name>
</gene>
<dbReference type="RefSeq" id="WP_218674653.1">
    <property type="nucleotide sequence ID" value="NZ_CP054878.1"/>
</dbReference>
<dbReference type="GO" id="GO:0015254">
    <property type="term" value="F:glycerol channel activity"/>
    <property type="evidence" value="ECO:0007669"/>
    <property type="project" value="TreeGrafter"/>
</dbReference>
<feature type="transmembrane region" description="Helical" evidence="2">
    <location>
        <begin position="175"/>
        <end position="195"/>
    </location>
</feature>
<dbReference type="Pfam" id="PF00230">
    <property type="entry name" value="MIP"/>
    <property type="match status" value="1"/>
</dbReference>
<accession>A0A9Q3QE59</accession>
<evidence type="ECO:0000256" key="2">
    <source>
        <dbReference type="SAM" id="Phobius"/>
    </source>
</evidence>
<keyword evidence="2" id="KW-0812">Transmembrane</keyword>
<feature type="transmembrane region" description="Helical" evidence="2">
    <location>
        <begin position="6"/>
        <end position="27"/>
    </location>
</feature>
<dbReference type="PANTHER" id="PTHR43829:SF9">
    <property type="entry name" value="AQUAPORIN-9"/>
    <property type="match status" value="1"/>
</dbReference>
<evidence type="ECO:0000313" key="3">
    <source>
        <dbReference type="EMBL" id="MBW0602475.1"/>
    </source>
</evidence>
<dbReference type="GO" id="GO:0005886">
    <property type="term" value="C:plasma membrane"/>
    <property type="evidence" value="ECO:0007669"/>
    <property type="project" value="TreeGrafter"/>
</dbReference>
<feature type="transmembrane region" description="Helical" evidence="2">
    <location>
        <begin position="39"/>
        <end position="60"/>
    </location>
</feature>
<feature type="transmembrane region" description="Helical" evidence="2">
    <location>
        <begin position="145"/>
        <end position="163"/>
    </location>
</feature>
<dbReference type="AlphaFoldDB" id="A0A9Q3QE59"/>
<keyword evidence="2" id="KW-0472">Membrane</keyword>